<dbReference type="SUPFAM" id="SSF55486">
    <property type="entry name" value="Metalloproteases ('zincins'), catalytic domain"/>
    <property type="match status" value="1"/>
</dbReference>
<dbReference type="GO" id="GO:0008237">
    <property type="term" value="F:metallopeptidase activity"/>
    <property type="evidence" value="ECO:0007669"/>
    <property type="project" value="InterPro"/>
</dbReference>
<evidence type="ECO:0000313" key="1">
    <source>
        <dbReference type="EMBL" id="TIC83158.1"/>
    </source>
</evidence>
<keyword evidence="2" id="KW-1185">Reference proteome</keyword>
<dbReference type="PANTHER" id="PTHR30164:SF2">
    <property type="entry name" value="PROTEIN MTFA"/>
    <property type="match status" value="1"/>
</dbReference>
<dbReference type="InterPro" id="IPR042252">
    <property type="entry name" value="MtfA_N"/>
</dbReference>
<comment type="caution">
    <text evidence="1">The sequence shown here is derived from an EMBL/GenBank/DDBJ whole genome shotgun (WGS) entry which is preliminary data.</text>
</comment>
<dbReference type="AlphaFoldDB" id="A0A4T0UW37"/>
<dbReference type="InterPro" id="IPR010384">
    <property type="entry name" value="MtfA_fam"/>
</dbReference>
<dbReference type="Proteomes" id="UP000308891">
    <property type="component" value="Unassembled WGS sequence"/>
</dbReference>
<evidence type="ECO:0000313" key="2">
    <source>
        <dbReference type="Proteomes" id="UP000308891"/>
    </source>
</evidence>
<dbReference type="GO" id="GO:0004177">
    <property type="term" value="F:aminopeptidase activity"/>
    <property type="evidence" value="ECO:0007669"/>
    <property type="project" value="TreeGrafter"/>
</dbReference>
<dbReference type="Pfam" id="PF06167">
    <property type="entry name" value="Peptidase_M90"/>
    <property type="match status" value="1"/>
</dbReference>
<dbReference type="GO" id="GO:0005829">
    <property type="term" value="C:cytosol"/>
    <property type="evidence" value="ECO:0007669"/>
    <property type="project" value="TreeGrafter"/>
</dbReference>
<protein>
    <submittedName>
        <fullName evidence="1">Zinc-dependent peptidase</fullName>
    </submittedName>
</protein>
<dbReference type="OrthoDB" id="9786424at2"/>
<sequence length="268" mass="29604">MFWKRWWPAARRRDEARLATLVQVAAHLPVLDGLSEAELERLAQLALAFIDGKSLVRVDDGALEDDAVAAIALQAALPVLGLGAAALADWREVILYPDAFVTRDLWLDHAGLAHEGEQVLIGQARSDGPLVLSLPDAVDSAQLDGWNVVIHEIAHKLDMLDGAPNGCPPLHKGMDRQAWARDWSAAYAAFCAELDAGHEGWLDPYAGEDPAEFFAVLSEAFFETPHWVADDYPALYRHLVAFYRQDPSLRLPRLAWPLSEHAAPLRLE</sequence>
<name>A0A4T0UW37_9NEIS</name>
<dbReference type="Gene3D" id="1.10.472.150">
    <property type="entry name" value="Glucose-regulated metallo-peptidase M90, N-terminal domain"/>
    <property type="match status" value="1"/>
</dbReference>
<dbReference type="Gene3D" id="3.40.390.10">
    <property type="entry name" value="Collagenase (Catalytic Domain)"/>
    <property type="match status" value="1"/>
</dbReference>
<proteinExistence type="predicted"/>
<dbReference type="CDD" id="cd20169">
    <property type="entry name" value="Peptidase_M90_mtfA"/>
    <property type="match status" value="1"/>
</dbReference>
<reference evidence="1 2" key="1">
    <citation type="submission" date="2019-04" db="EMBL/GenBank/DDBJ databases">
        <title>Crenobacter sp. nov.</title>
        <authorList>
            <person name="Shi S."/>
        </authorList>
    </citation>
    <scope>NUCLEOTIDE SEQUENCE [LARGE SCALE GENOMIC DNA]</scope>
    <source>
        <strain evidence="1 2">GY 70310</strain>
    </source>
</reference>
<dbReference type="InterPro" id="IPR024079">
    <property type="entry name" value="MetalloPept_cat_dom_sf"/>
</dbReference>
<dbReference type="EMBL" id="STGJ01000008">
    <property type="protein sequence ID" value="TIC83158.1"/>
    <property type="molecule type" value="Genomic_DNA"/>
</dbReference>
<gene>
    <name evidence="1" type="ORF">E5K04_08685</name>
</gene>
<dbReference type="RefSeq" id="WP_136553060.1">
    <property type="nucleotide sequence ID" value="NZ_STGJ01000008.1"/>
</dbReference>
<accession>A0A4T0UW37</accession>
<dbReference type="PANTHER" id="PTHR30164">
    <property type="entry name" value="MTFA PEPTIDASE"/>
    <property type="match status" value="1"/>
</dbReference>
<organism evidence="1 2">
    <name type="scientific">Crenobacter intestini</name>
    <dbReference type="NCBI Taxonomy" id="2563443"/>
    <lineage>
        <taxon>Bacteria</taxon>
        <taxon>Pseudomonadati</taxon>
        <taxon>Pseudomonadota</taxon>
        <taxon>Betaproteobacteria</taxon>
        <taxon>Neisseriales</taxon>
        <taxon>Neisseriaceae</taxon>
        <taxon>Crenobacter</taxon>
    </lineage>
</organism>